<dbReference type="STRING" id="655015.B1812_13385"/>
<sequence length="61" mass="6918">MLEPHRGDSSQPAARANRPRLAPKNAKRLRRKEHARAEAIIATLAFCRADARLLPPFQYIV</sequence>
<dbReference type="EMBL" id="CP019948">
    <property type="protein sequence ID" value="ARN81912.1"/>
    <property type="molecule type" value="Genomic_DNA"/>
</dbReference>
<proteinExistence type="predicted"/>
<name>A0A1W6MWE2_9HYPH</name>
<organism evidence="2 3">
    <name type="scientific">Methylocystis bryophila</name>
    <dbReference type="NCBI Taxonomy" id="655015"/>
    <lineage>
        <taxon>Bacteria</taxon>
        <taxon>Pseudomonadati</taxon>
        <taxon>Pseudomonadota</taxon>
        <taxon>Alphaproteobacteria</taxon>
        <taxon>Hyphomicrobiales</taxon>
        <taxon>Methylocystaceae</taxon>
        <taxon>Methylocystis</taxon>
    </lineage>
</organism>
<keyword evidence="3" id="KW-1185">Reference proteome</keyword>
<reference evidence="2 3" key="1">
    <citation type="submission" date="2017-02" db="EMBL/GenBank/DDBJ databases">
        <authorList>
            <person name="Peterson S.W."/>
        </authorList>
    </citation>
    <scope>NUCLEOTIDE SEQUENCE [LARGE SCALE GENOMIC DNA]</scope>
    <source>
        <strain evidence="2 3">S285</strain>
    </source>
</reference>
<dbReference type="KEGG" id="mbry:B1812_13385"/>
<accession>A0A1W6MWE2</accession>
<protein>
    <submittedName>
        <fullName evidence="2">Uncharacterized protein</fullName>
    </submittedName>
</protein>
<feature type="compositionally biased region" description="Low complexity" evidence="1">
    <location>
        <begin position="12"/>
        <end position="24"/>
    </location>
</feature>
<dbReference type="AlphaFoldDB" id="A0A1W6MWE2"/>
<evidence type="ECO:0000256" key="1">
    <source>
        <dbReference type="SAM" id="MobiDB-lite"/>
    </source>
</evidence>
<evidence type="ECO:0000313" key="2">
    <source>
        <dbReference type="EMBL" id="ARN81912.1"/>
    </source>
</evidence>
<gene>
    <name evidence="2" type="ORF">B1812_13385</name>
</gene>
<dbReference type="Proteomes" id="UP000193978">
    <property type="component" value="Chromosome"/>
</dbReference>
<feature type="region of interest" description="Disordered" evidence="1">
    <location>
        <begin position="1"/>
        <end position="32"/>
    </location>
</feature>
<evidence type="ECO:0000313" key="3">
    <source>
        <dbReference type="Proteomes" id="UP000193978"/>
    </source>
</evidence>